<feature type="region of interest" description="Disordered" evidence="1">
    <location>
        <begin position="370"/>
        <end position="394"/>
    </location>
</feature>
<evidence type="ECO:0008006" key="4">
    <source>
        <dbReference type="Google" id="ProtNLM"/>
    </source>
</evidence>
<feature type="region of interest" description="Disordered" evidence="1">
    <location>
        <begin position="114"/>
        <end position="333"/>
    </location>
</feature>
<dbReference type="GeneID" id="110079826"/>
<dbReference type="PANTHER" id="PTHR28682">
    <property type="entry name" value="INHIBITORY SYNAPTIC FACTOR 2A-RELATED"/>
    <property type="match status" value="1"/>
</dbReference>
<name>A0A6J0TXS6_9SAUR</name>
<sequence length="522" mass="55926">MASSEEPGPFVTKGAEGSREKAMAVRSVLLRRDSPGAEGRLPRRRHHRPHQVRFKDLVDGSSGEEPPLPAQTPCASRPLERGAANPARCSWPQAKPCLLPLPSWPQRGASTAIQTWPGLQQPLEGCPLPSQAPWASAHEPLGRSPGGLGQDLPPWGSSTSLSAHSLCPASSQAHRGPSPPAALCPALPPAPPPGPGQSYLGRVPCLPAGWDPPSQQTPRVASPQLPPSPPRKGISVSPETLRPRPPALLPPPLPPGAAAGGRPSPHLLAQGSPRKETGLGPPPQLPDRDPSVPGGSVGTTASSQSLQAEAAAALWRGQAPCPPGEKSLPPPGYPLLVRPTLSRACLTPKRAASPQQVQDLLPLVAVEQAQRPGTQKAMERLPPTDQERPRETGDLQSRLHSLEGVLETSQEAIKVLLDVIQDLEKKEAQRDGRQSYRTGQDILNCGRCRECACVIYSVEHDFRQQEGRFRQVLSTIEVQPGRTPPTEGQATTQSHHKLPPAPRLPVRAEPKKSRRKCFFWFL</sequence>
<evidence type="ECO:0000256" key="1">
    <source>
        <dbReference type="SAM" id="MobiDB-lite"/>
    </source>
</evidence>
<feature type="region of interest" description="Disordered" evidence="1">
    <location>
        <begin position="479"/>
        <end position="510"/>
    </location>
</feature>
<feature type="compositionally biased region" description="Pro residues" evidence="1">
    <location>
        <begin position="320"/>
        <end position="333"/>
    </location>
</feature>
<feature type="compositionally biased region" description="Pro residues" evidence="1">
    <location>
        <begin position="177"/>
        <end position="195"/>
    </location>
</feature>
<dbReference type="OrthoDB" id="8679980at2759"/>
<organism evidence="2 3">
    <name type="scientific">Pogona vitticeps</name>
    <name type="common">central bearded dragon</name>
    <dbReference type="NCBI Taxonomy" id="103695"/>
    <lineage>
        <taxon>Eukaryota</taxon>
        <taxon>Metazoa</taxon>
        <taxon>Chordata</taxon>
        <taxon>Craniata</taxon>
        <taxon>Vertebrata</taxon>
        <taxon>Euteleostomi</taxon>
        <taxon>Lepidosauria</taxon>
        <taxon>Squamata</taxon>
        <taxon>Bifurcata</taxon>
        <taxon>Unidentata</taxon>
        <taxon>Episquamata</taxon>
        <taxon>Toxicofera</taxon>
        <taxon>Iguania</taxon>
        <taxon>Acrodonta</taxon>
        <taxon>Agamidae</taxon>
        <taxon>Amphibolurinae</taxon>
        <taxon>Pogona</taxon>
    </lineage>
</organism>
<dbReference type="AlphaFoldDB" id="A0A6J0TXS6"/>
<gene>
    <name evidence="3" type="primary">LOC110079826</name>
</gene>
<dbReference type="RefSeq" id="XP_020650849.2">
    <property type="nucleotide sequence ID" value="XM_020795190.2"/>
</dbReference>
<proteinExistence type="predicted"/>
<feature type="region of interest" description="Disordered" evidence="1">
    <location>
        <begin position="1"/>
        <end position="87"/>
    </location>
</feature>
<accession>A0A6J0TXS6</accession>
<dbReference type="KEGG" id="pvt:110079826"/>
<dbReference type="Pfam" id="PF15265">
    <property type="entry name" value="FAM196"/>
    <property type="match status" value="1"/>
</dbReference>
<feature type="compositionally biased region" description="Polar residues" evidence="1">
    <location>
        <begin position="156"/>
        <end position="173"/>
    </location>
</feature>
<dbReference type="PANTHER" id="PTHR28682:SF6">
    <property type="entry name" value="MUCIN-5AC"/>
    <property type="match status" value="1"/>
</dbReference>
<dbReference type="Proteomes" id="UP001652642">
    <property type="component" value="Chromosome 5"/>
</dbReference>
<keyword evidence="2" id="KW-1185">Reference proteome</keyword>
<evidence type="ECO:0000313" key="3">
    <source>
        <dbReference type="RefSeq" id="XP_020650849.2"/>
    </source>
</evidence>
<dbReference type="InterPro" id="IPR029337">
    <property type="entry name" value="INSYN2"/>
</dbReference>
<evidence type="ECO:0000313" key="2">
    <source>
        <dbReference type="Proteomes" id="UP001652642"/>
    </source>
</evidence>
<protein>
    <recommendedName>
        <fullName evidence="4">Protein FAM196B</fullName>
    </recommendedName>
</protein>
<reference evidence="3" key="1">
    <citation type="submission" date="2025-08" db="UniProtKB">
        <authorList>
            <consortium name="RefSeq"/>
        </authorList>
    </citation>
    <scope>IDENTIFICATION</scope>
</reference>
<feature type="compositionally biased region" description="Pro residues" evidence="1">
    <location>
        <begin position="243"/>
        <end position="255"/>
    </location>
</feature>
<dbReference type="InParanoid" id="A0A6J0TXS6"/>
<feature type="compositionally biased region" description="Low complexity" evidence="1">
    <location>
        <begin position="301"/>
        <end position="314"/>
    </location>
</feature>
<feature type="compositionally biased region" description="Basic residues" evidence="1">
    <location>
        <begin position="42"/>
        <end position="52"/>
    </location>
</feature>